<evidence type="ECO:0000256" key="3">
    <source>
        <dbReference type="ARBA" id="ARBA00022989"/>
    </source>
</evidence>
<name>A0ABP8D5Z0_9ACTN</name>
<keyword evidence="3 5" id="KW-1133">Transmembrane helix</keyword>
<comment type="subcellular location">
    <subcellularLocation>
        <location evidence="1">Membrane</location>
        <topology evidence="1">Multi-pass membrane protein</topology>
    </subcellularLocation>
</comment>
<feature type="transmembrane region" description="Helical" evidence="5">
    <location>
        <begin position="6"/>
        <end position="27"/>
    </location>
</feature>
<sequence>MRESKAMNIFLWVLQIVLGAAFIMAGIMKTTQPKEKLAGNMTWVNRRTAGTVKFIGAMELLGGLGLILPWATGIATILTPLAAVGLGLVMVLAIGDHVRAKEYNVIGFNVILGAIAVVIAVGRF</sequence>
<evidence type="ECO:0000256" key="5">
    <source>
        <dbReference type="SAM" id="Phobius"/>
    </source>
</evidence>
<protein>
    <submittedName>
        <fullName evidence="6">DoxX family protein</fullName>
    </submittedName>
</protein>
<organism evidence="6 7">
    <name type="scientific">Dactylosporangium darangshiense</name>
    <dbReference type="NCBI Taxonomy" id="579108"/>
    <lineage>
        <taxon>Bacteria</taxon>
        <taxon>Bacillati</taxon>
        <taxon>Actinomycetota</taxon>
        <taxon>Actinomycetes</taxon>
        <taxon>Micromonosporales</taxon>
        <taxon>Micromonosporaceae</taxon>
        <taxon>Dactylosporangium</taxon>
    </lineage>
</organism>
<keyword evidence="2 5" id="KW-0812">Transmembrane</keyword>
<keyword evidence="7" id="KW-1185">Reference proteome</keyword>
<feature type="transmembrane region" description="Helical" evidence="5">
    <location>
        <begin position="74"/>
        <end position="93"/>
    </location>
</feature>
<evidence type="ECO:0000313" key="6">
    <source>
        <dbReference type="EMBL" id="GAA4248243.1"/>
    </source>
</evidence>
<keyword evidence="4 5" id="KW-0472">Membrane</keyword>
<dbReference type="RefSeq" id="WP_345125355.1">
    <property type="nucleotide sequence ID" value="NZ_BAABAT010000005.1"/>
</dbReference>
<dbReference type="InterPro" id="IPR032808">
    <property type="entry name" value="DoxX"/>
</dbReference>
<evidence type="ECO:0000256" key="4">
    <source>
        <dbReference type="ARBA" id="ARBA00023136"/>
    </source>
</evidence>
<dbReference type="Pfam" id="PF13564">
    <property type="entry name" value="DoxX_2"/>
    <property type="match status" value="1"/>
</dbReference>
<comment type="caution">
    <text evidence="6">The sequence shown here is derived from an EMBL/GenBank/DDBJ whole genome shotgun (WGS) entry which is preliminary data.</text>
</comment>
<evidence type="ECO:0000256" key="2">
    <source>
        <dbReference type="ARBA" id="ARBA00022692"/>
    </source>
</evidence>
<proteinExistence type="predicted"/>
<evidence type="ECO:0000256" key="1">
    <source>
        <dbReference type="ARBA" id="ARBA00004141"/>
    </source>
</evidence>
<accession>A0ABP8D5Z0</accession>
<reference evidence="7" key="1">
    <citation type="journal article" date="2019" name="Int. J. Syst. Evol. Microbiol.">
        <title>The Global Catalogue of Microorganisms (GCM) 10K type strain sequencing project: providing services to taxonomists for standard genome sequencing and annotation.</title>
        <authorList>
            <consortium name="The Broad Institute Genomics Platform"/>
            <consortium name="The Broad Institute Genome Sequencing Center for Infectious Disease"/>
            <person name="Wu L."/>
            <person name="Ma J."/>
        </authorList>
    </citation>
    <scope>NUCLEOTIDE SEQUENCE [LARGE SCALE GENOMIC DNA]</scope>
    <source>
        <strain evidence="7">JCM 17441</strain>
    </source>
</reference>
<dbReference type="Proteomes" id="UP001500620">
    <property type="component" value="Unassembled WGS sequence"/>
</dbReference>
<gene>
    <name evidence="6" type="ORF">GCM10022255_027460</name>
</gene>
<evidence type="ECO:0000313" key="7">
    <source>
        <dbReference type="Proteomes" id="UP001500620"/>
    </source>
</evidence>
<dbReference type="EMBL" id="BAABAT010000005">
    <property type="protein sequence ID" value="GAA4248243.1"/>
    <property type="molecule type" value="Genomic_DNA"/>
</dbReference>
<feature type="transmembrane region" description="Helical" evidence="5">
    <location>
        <begin position="105"/>
        <end position="122"/>
    </location>
</feature>